<dbReference type="Pfam" id="PF20099">
    <property type="entry name" value="DUF6489"/>
    <property type="match status" value="1"/>
</dbReference>
<accession>K2JLE4</accession>
<dbReference type="InterPro" id="IPR045502">
    <property type="entry name" value="DUF6489"/>
</dbReference>
<dbReference type="OrthoDB" id="5740990at2"/>
<keyword evidence="2" id="KW-1185">Reference proteome</keyword>
<comment type="caution">
    <text evidence="1">The sequence shown here is derived from an EMBL/GenBank/DDBJ whole genome shotgun (WGS) entry which is preliminary data.</text>
</comment>
<dbReference type="STRING" id="745411.B3C1_04500"/>
<proteinExistence type="predicted"/>
<sequence length="82" mass="8987">MKVTINVECTPEEARAFLGLPDVKPVQAAMMAQFEDRLKAGLEGMDPQTLAKQWFPGADIKAFEALQKAFWAQMMGKATGQG</sequence>
<dbReference type="AlphaFoldDB" id="K2JLE4"/>
<dbReference type="Proteomes" id="UP000006755">
    <property type="component" value="Unassembled WGS sequence"/>
</dbReference>
<gene>
    <name evidence="1" type="ORF">B3C1_04500</name>
</gene>
<evidence type="ECO:0000313" key="1">
    <source>
        <dbReference type="EMBL" id="EKE76138.1"/>
    </source>
</evidence>
<dbReference type="PATRIC" id="fig|745411.4.peg.890"/>
<reference evidence="1 2" key="1">
    <citation type="journal article" date="2012" name="J. Bacteriol.">
        <title>Genome Sequence of Gallaecimonas xiamenensis Type Strain 3-C-1.</title>
        <authorList>
            <person name="Lai Q."/>
            <person name="Wang L."/>
            <person name="Wang W."/>
            <person name="Shao Z."/>
        </authorList>
    </citation>
    <scope>NUCLEOTIDE SEQUENCE [LARGE SCALE GENOMIC DNA]</scope>
    <source>
        <strain evidence="1 2">3-C-1</strain>
    </source>
</reference>
<dbReference type="RefSeq" id="WP_008483210.1">
    <property type="nucleotide sequence ID" value="NZ_AMRI01000005.1"/>
</dbReference>
<evidence type="ECO:0000313" key="2">
    <source>
        <dbReference type="Proteomes" id="UP000006755"/>
    </source>
</evidence>
<organism evidence="1 2">
    <name type="scientific">Gallaecimonas xiamenensis 3-C-1</name>
    <dbReference type="NCBI Taxonomy" id="745411"/>
    <lineage>
        <taxon>Bacteria</taxon>
        <taxon>Pseudomonadati</taxon>
        <taxon>Pseudomonadota</taxon>
        <taxon>Gammaproteobacteria</taxon>
        <taxon>Enterobacterales</taxon>
        <taxon>Gallaecimonadaceae</taxon>
        <taxon>Gallaecimonas</taxon>
    </lineage>
</organism>
<dbReference type="EMBL" id="AMRI01000005">
    <property type="protein sequence ID" value="EKE76138.1"/>
    <property type="molecule type" value="Genomic_DNA"/>
</dbReference>
<dbReference type="eggNOG" id="COG3266">
    <property type="taxonomic scope" value="Bacteria"/>
</dbReference>
<name>K2JLE4_9GAMM</name>
<evidence type="ECO:0008006" key="3">
    <source>
        <dbReference type="Google" id="ProtNLM"/>
    </source>
</evidence>
<protein>
    <recommendedName>
        <fullName evidence="3">Ribosomal protein S1</fullName>
    </recommendedName>
</protein>